<keyword evidence="2" id="KW-1185">Reference proteome</keyword>
<evidence type="ECO:0000313" key="2">
    <source>
        <dbReference type="Proteomes" id="UP000669179"/>
    </source>
</evidence>
<accession>A0A939PJZ1</accession>
<dbReference type="RefSeq" id="WP_208262497.1">
    <property type="nucleotide sequence ID" value="NZ_JAGEOJ010000025.1"/>
</dbReference>
<dbReference type="EMBL" id="JAGEOJ010000025">
    <property type="protein sequence ID" value="MBO2454302.1"/>
    <property type="molecule type" value="Genomic_DNA"/>
</dbReference>
<proteinExistence type="predicted"/>
<gene>
    <name evidence="1" type="ORF">J4573_44955</name>
</gene>
<organism evidence="1 2">
    <name type="scientific">Actinomadura barringtoniae</name>
    <dbReference type="NCBI Taxonomy" id="1427535"/>
    <lineage>
        <taxon>Bacteria</taxon>
        <taxon>Bacillati</taxon>
        <taxon>Actinomycetota</taxon>
        <taxon>Actinomycetes</taxon>
        <taxon>Streptosporangiales</taxon>
        <taxon>Thermomonosporaceae</taxon>
        <taxon>Actinomadura</taxon>
    </lineage>
</organism>
<dbReference type="AlphaFoldDB" id="A0A939PJZ1"/>
<name>A0A939PJZ1_9ACTN</name>
<reference evidence="1" key="1">
    <citation type="submission" date="2021-03" db="EMBL/GenBank/DDBJ databases">
        <authorList>
            <person name="Kanchanasin P."/>
            <person name="Saeng-In P."/>
            <person name="Phongsopitanun W."/>
            <person name="Yuki M."/>
            <person name="Kudo T."/>
            <person name="Ohkuma M."/>
            <person name="Tanasupawat S."/>
        </authorList>
    </citation>
    <scope>NUCLEOTIDE SEQUENCE</scope>
    <source>
        <strain evidence="1">GKU 128</strain>
    </source>
</reference>
<comment type="caution">
    <text evidence="1">The sequence shown here is derived from an EMBL/GenBank/DDBJ whole genome shotgun (WGS) entry which is preliminary data.</text>
</comment>
<evidence type="ECO:0000313" key="1">
    <source>
        <dbReference type="EMBL" id="MBO2454302.1"/>
    </source>
</evidence>
<protein>
    <recommendedName>
        <fullName evidence="3">DUF4352 domain-containing protein</fullName>
    </recommendedName>
</protein>
<sequence>MNTRMLLVRGGSALIGTALLAAAMWLHSLRPHVEADVMDPIRTQGKVGKVVTNADFSLQVERVTAARSLAPSLSINPPTATDGIFLIVQFRATSRRKPLRLNTGTLETPGGYKFNKSPRLGASGLLEPDYAPLVWSRAAFLFELPKNRLAGARMVVSEGGLFTQLSAATDIDLGISKSRADEMIRTAPASFDMRTVQQ</sequence>
<dbReference type="Proteomes" id="UP000669179">
    <property type="component" value="Unassembled WGS sequence"/>
</dbReference>
<evidence type="ECO:0008006" key="3">
    <source>
        <dbReference type="Google" id="ProtNLM"/>
    </source>
</evidence>